<reference evidence="7 8" key="1">
    <citation type="journal article" date="2014" name="PLoS ONE">
        <title>Full genome characterization of the culicoides-borne marsupial orbiviruses: wallal virus, mudjinbarry virus and warrego viruses.</title>
        <authorList>
            <person name="Belaganahalli M.N."/>
            <person name="Maan S."/>
            <person name="Maan N.S."/>
            <person name="Pritchard I."/>
            <person name="Kirkland P.D."/>
            <person name="Brownlie J."/>
            <person name="Attoui H."/>
            <person name="Mertens P.P."/>
        </authorList>
    </citation>
    <scope>NUCLEOTIDE SEQUENCE [LARGE SCALE GENOMIC DNA]</scope>
    <source>
        <strain evidence="7">AUS1978/09</strain>
    </source>
</reference>
<evidence type="ECO:0000256" key="4">
    <source>
        <dbReference type="ARBA" id="ARBA00022561"/>
    </source>
</evidence>
<accession>A0A097I4D0</accession>
<evidence type="ECO:0000256" key="1">
    <source>
        <dbReference type="ARBA" id="ARBA00004328"/>
    </source>
</evidence>
<dbReference type="EMBL" id="KJ495746">
    <property type="protein sequence ID" value="AIT55703.1"/>
    <property type="molecule type" value="Genomic_RNA"/>
</dbReference>
<dbReference type="Pfam" id="PF00898">
    <property type="entry name" value="Orbi_VP2"/>
    <property type="match status" value="2"/>
</dbReference>
<dbReference type="GO" id="GO:0039625">
    <property type="term" value="C:viral inner capsid"/>
    <property type="evidence" value="ECO:0007669"/>
    <property type="project" value="UniProtKB-KW"/>
</dbReference>
<protein>
    <recommendedName>
        <fullName evidence="3">Outer capsid protein VP2</fullName>
    </recommendedName>
</protein>
<evidence type="ECO:0000256" key="3">
    <source>
        <dbReference type="ARBA" id="ARBA00015347"/>
    </source>
</evidence>
<keyword evidence="6" id="KW-1153">Inner capsid protein</keyword>
<comment type="subcellular location">
    <subcellularLocation>
        <location evidence="1">Virion</location>
    </subcellularLocation>
</comment>
<evidence type="ECO:0000256" key="5">
    <source>
        <dbReference type="ARBA" id="ARBA00022844"/>
    </source>
</evidence>
<dbReference type="Proteomes" id="UP000144876">
    <property type="component" value="Genome"/>
</dbReference>
<dbReference type="GO" id="GO:0005198">
    <property type="term" value="F:structural molecule activity"/>
    <property type="evidence" value="ECO:0007669"/>
    <property type="project" value="InterPro"/>
</dbReference>
<keyword evidence="4" id="KW-0167">Capsid protein</keyword>
<name>A0A097I4D0_9REOV</name>
<evidence type="ECO:0000256" key="2">
    <source>
        <dbReference type="ARBA" id="ARBA00008722"/>
    </source>
</evidence>
<proteinExistence type="inferred from homology"/>
<comment type="similarity">
    <text evidence="2">Belongs to the orbivirus VP2 family.</text>
</comment>
<keyword evidence="5" id="KW-0946">Virion</keyword>
<dbReference type="InterPro" id="IPR001742">
    <property type="entry name" value="Capsid_VP2_Orbivir"/>
</dbReference>
<sequence length="983" mass="114749">MASEMTIAVTDEMKEENHRIYQHYDVVVETSYRAKYDEEWFKRKNKKVWSLKDETQRNALHVGDVDLEFDDIWNLKPKDSTVLISSEHLKHAIVAYQAKVLEHGIPDIYRNMVQESIENQMVNPGKTDLAGRITVDTLFGRTHLWGSMAESMCYERKGVEVWQSCDHDNSNLIDQLYLIGLYSIRHNPYYYIPWEDFVIREKANLKDELGFIGKYDKSLTLGKINKEYYVFPNIKQTAKELFNMDASWDYNNAKNKHLTRFWDQPKEYLSKEENCVKLVDALRKVAEDLKVNFVMTDTPGICEHFSKILADTFRMDVYGSQRFSQIPTRKKFAANLVRAADQMCGYRLTPTTREKCLQGVYQIAQAMLGPIYKKMASEMNYKVEDFMKSYQSEANKNKLFRVMKTNQRISFLERKNVYIDLPKGRHQGITWASIYKKPTVDFKVDMRKGDPFQYCDQEDGDALCASFNDEYYYIYMDQILEKEKWDDQIDDLSSLLNQDGNILKYDVSTDFYLSDDGELKLADYYRKKVIFGLIRGHEFECIDTYSENYNIAHKGSKRLDHDEIFYGIEGLIRYGCHRFDSTSLGEGKLLERPSFAEVSGGVMAMFSEYMTKQQWFISRFCKGKKCSEDAEELAWCNSYTVSRYLTWEYAMYVFSLFKNFAPIAMRKMLTKEFESVIPVIDENEMPEIIFEITHIVQIPVMIVDFLFENKRILRNANQCLRILLELQNMVGDRRILLLKKTFPVFFSTLQKANPDGIFALNFLPYILNFNLTGVPSCSNRVVPLAYCDAAKLRILPVTLMDYEGMGKILNWTNYLTRFYGLDDHEKMEIGDELKMILPWLVDYYMMTSFLRKPENIIELSTKRQLIEMWLGQRCGGVSEALTFIRSSHFPTRGFVLISIGDGLISMDKRIEIAKRRFEGSGETLIGTVCVEVRGESVKIHTQGVVEARILQRIFWGVKHKVVIIKSRGRVFGNELMVTKLMNL</sequence>
<organism evidence="7 8">
    <name type="scientific">Wallal virus</name>
    <dbReference type="NCBI Taxonomy" id="40061"/>
    <lineage>
        <taxon>Viruses</taxon>
        <taxon>Riboviria</taxon>
        <taxon>Orthornavirae</taxon>
        <taxon>Duplornaviricota</taxon>
        <taxon>Resentoviricetes</taxon>
        <taxon>Reovirales</taxon>
        <taxon>Sedoreoviridae</taxon>
        <taxon>Orbivirus</taxon>
        <taxon>Orbivirus betamitchellense</taxon>
    </lineage>
</organism>
<evidence type="ECO:0000313" key="8">
    <source>
        <dbReference type="Proteomes" id="UP000144876"/>
    </source>
</evidence>
<evidence type="ECO:0000256" key="6">
    <source>
        <dbReference type="ARBA" id="ARBA00022996"/>
    </source>
</evidence>
<evidence type="ECO:0000313" key="7">
    <source>
        <dbReference type="EMBL" id="AIT55703.1"/>
    </source>
</evidence>